<gene>
    <name evidence="2" type="ORF">HYT38_01155</name>
    <name evidence="3" type="ORF">HYV66_00750</name>
</gene>
<reference evidence="3" key="1">
    <citation type="submission" date="2020-07" db="EMBL/GenBank/DDBJ databases">
        <title>Huge and variable diversity of episymbiotic CPR bacteria and DPANN archaea in groundwater ecosystems.</title>
        <authorList>
            <person name="He C.Y."/>
            <person name="Keren R."/>
            <person name="Whittaker M."/>
            <person name="Farag I.F."/>
            <person name="Doudna J."/>
            <person name="Cate J.H.D."/>
            <person name="Banfield J.F."/>
        </authorList>
    </citation>
    <scope>NUCLEOTIDE SEQUENCE</scope>
    <source>
        <strain evidence="2">NC_groundwater_191_Ag_S-0.1um_45_8</strain>
        <strain evidence="3">NC_groundwater_418_Ag_B-0.1um_45_10</strain>
    </source>
</reference>
<dbReference type="Pfam" id="PF20803">
    <property type="entry name" value="PaaX_M"/>
    <property type="match status" value="1"/>
</dbReference>
<accession>A0A931YD95</accession>
<proteinExistence type="predicted"/>
<dbReference type="EMBL" id="JACPHQ010000009">
    <property type="protein sequence ID" value="MBI2465744.1"/>
    <property type="molecule type" value="Genomic_DNA"/>
</dbReference>
<dbReference type="GO" id="GO:0006351">
    <property type="term" value="P:DNA-templated transcription"/>
    <property type="evidence" value="ECO:0007669"/>
    <property type="project" value="TreeGrafter"/>
</dbReference>
<dbReference type="PANTHER" id="PTHR30319">
    <property type="entry name" value="PHENYLACETIC ACID REGULATOR-RELATED TRANSCRIPTIONAL REPRESSOR"/>
    <property type="match status" value="1"/>
</dbReference>
<evidence type="ECO:0000313" key="4">
    <source>
        <dbReference type="Proteomes" id="UP000709672"/>
    </source>
</evidence>
<sequence length="183" mass="21453">MAYTITKIILKAIFGRYFFDPFYVPVVKTTKSGRGLSYSIKVKGVSSRKISKVLWRLRQTRVLEFLEEDDDRIKIVLTEQGKKKILEYRFDSMVIKKAKKWDGRWHIVVFDIPENKKSARNGLGEKMRNLGLVPFQKSVWIYPYNCQNEVDFIAEVFGVGKYVHYIVTRSITNDDLLRSKFGL</sequence>
<evidence type="ECO:0000313" key="2">
    <source>
        <dbReference type="EMBL" id="MBI2052271.1"/>
    </source>
</evidence>
<organism evidence="3 4">
    <name type="scientific">Candidatus Sungiibacteriota bacterium</name>
    <dbReference type="NCBI Taxonomy" id="2750080"/>
    <lineage>
        <taxon>Bacteria</taxon>
        <taxon>Candidatus Sungiibacteriota</taxon>
    </lineage>
</organism>
<protein>
    <recommendedName>
        <fullName evidence="1">Transcriptional repressor PaaX-like central Cas2-like domain-containing protein</fullName>
    </recommendedName>
</protein>
<feature type="domain" description="Transcriptional repressor PaaX-like central Cas2-like" evidence="1">
    <location>
        <begin position="99"/>
        <end position="172"/>
    </location>
</feature>
<dbReference type="EMBL" id="JACOYY010000035">
    <property type="protein sequence ID" value="MBI2052271.1"/>
    <property type="molecule type" value="Genomic_DNA"/>
</dbReference>
<evidence type="ECO:0000313" key="3">
    <source>
        <dbReference type="EMBL" id="MBI2465744.1"/>
    </source>
</evidence>
<evidence type="ECO:0000259" key="1">
    <source>
        <dbReference type="Pfam" id="PF20803"/>
    </source>
</evidence>
<dbReference type="AlphaFoldDB" id="A0A931YD95"/>
<dbReference type="InterPro" id="IPR048846">
    <property type="entry name" value="PaaX-like_central"/>
</dbReference>
<dbReference type="Gene3D" id="3.30.70.2650">
    <property type="match status" value="1"/>
</dbReference>
<dbReference type="SUPFAM" id="SSF143430">
    <property type="entry name" value="TTP0101/SSO1404-like"/>
    <property type="match status" value="1"/>
</dbReference>
<comment type="caution">
    <text evidence="3">The sequence shown here is derived from an EMBL/GenBank/DDBJ whole genome shotgun (WGS) entry which is preliminary data.</text>
</comment>
<dbReference type="PANTHER" id="PTHR30319:SF1">
    <property type="entry name" value="TRANSCRIPTIONAL REPRESSOR PAAX"/>
    <property type="match status" value="1"/>
</dbReference>
<name>A0A931YD95_9BACT</name>
<dbReference type="Proteomes" id="UP000786662">
    <property type="component" value="Unassembled WGS sequence"/>
</dbReference>
<dbReference type="Proteomes" id="UP000709672">
    <property type="component" value="Unassembled WGS sequence"/>
</dbReference>